<dbReference type="Proteomes" id="UP000015105">
    <property type="component" value="Chromosome 4D"/>
</dbReference>
<reference evidence="2" key="5">
    <citation type="journal article" date="2021" name="G3 (Bethesda)">
        <title>Aegilops tauschii genome assembly Aet v5.0 features greater sequence contiguity and improved annotation.</title>
        <authorList>
            <person name="Wang L."/>
            <person name="Zhu T."/>
            <person name="Rodriguez J.C."/>
            <person name="Deal K.R."/>
            <person name="Dubcovsky J."/>
            <person name="McGuire P.E."/>
            <person name="Lux T."/>
            <person name="Spannagl M."/>
            <person name="Mayer K.F.X."/>
            <person name="Baldrich P."/>
            <person name="Meyers B.C."/>
            <person name="Huo N."/>
            <person name="Gu Y.Q."/>
            <person name="Zhou H."/>
            <person name="Devos K.M."/>
            <person name="Bennetzen J.L."/>
            <person name="Unver T."/>
            <person name="Budak H."/>
            <person name="Gulick P.J."/>
            <person name="Galiba G."/>
            <person name="Kalapos B."/>
            <person name="Nelson D.R."/>
            <person name="Li P."/>
            <person name="You F.M."/>
            <person name="Luo M.C."/>
            <person name="Dvorak J."/>
        </authorList>
    </citation>
    <scope>NUCLEOTIDE SEQUENCE [LARGE SCALE GENOMIC DNA]</scope>
    <source>
        <strain evidence="2">cv. AL8/78</strain>
    </source>
</reference>
<reference evidence="2" key="3">
    <citation type="journal article" date="2017" name="Nature">
        <title>Genome sequence of the progenitor of the wheat D genome Aegilops tauschii.</title>
        <authorList>
            <person name="Luo M.C."/>
            <person name="Gu Y.Q."/>
            <person name="Puiu D."/>
            <person name="Wang H."/>
            <person name="Twardziok S.O."/>
            <person name="Deal K.R."/>
            <person name="Huo N."/>
            <person name="Zhu T."/>
            <person name="Wang L."/>
            <person name="Wang Y."/>
            <person name="McGuire P.E."/>
            <person name="Liu S."/>
            <person name="Long H."/>
            <person name="Ramasamy R.K."/>
            <person name="Rodriguez J.C."/>
            <person name="Van S.L."/>
            <person name="Yuan L."/>
            <person name="Wang Z."/>
            <person name="Xia Z."/>
            <person name="Xiao L."/>
            <person name="Anderson O.D."/>
            <person name="Ouyang S."/>
            <person name="Liang Y."/>
            <person name="Zimin A.V."/>
            <person name="Pertea G."/>
            <person name="Qi P."/>
            <person name="Bennetzen J.L."/>
            <person name="Dai X."/>
            <person name="Dawson M.W."/>
            <person name="Muller H.G."/>
            <person name="Kugler K."/>
            <person name="Rivarola-Duarte L."/>
            <person name="Spannagl M."/>
            <person name="Mayer K.F.X."/>
            <person name="Lu F.H."/>
            <person name="Bevan M.W."/>
            <person name="Leroy P."/>
            <person name="Li P."/>
            <person name="You F.M."/>
            <person name="Sun Q."/>
            <person name="Liu Z."/>
            <person name="Lyons E."/>
            <person name="Wicker T."/>
            <person name="Salzberg S.L."/>
            <person name="Devos K.M."/>
            <person name="Dvorak J."/>
        </authorList>
    </citation>
    <scope>NUCLEOTIDE SEQUENCE [LARGE SCALE GENOMIC DNA]</scope>
    <source>
        <strain evidence="2">cv. AL8/78</strain>
    </source>
</reference>
<proteinExistence type="predicted"/>
<feature type="region of interest" description="Disordered" evidence="1">
    <location>
        <begin position="74"/>
        <end position="94"/>
    </location>
</feature>
<evidence type="ECO:0000256" key="1">
    <source>
        <dbReference type="SAM" id="MobiDB-lite"/>
    </source>
</evidence>
<dbReference type="AlphaFoldDB" id="A0A453IAN3"/>
<dbReference type="Gramene" id="AET4Gv20503800.5">
    <property type="protein sequence ID" value="AET4Gv20503800.5"/>
    <property type="gene ID" value="AET4Gv20503800"/>
</dbReference>
<evidence type="ECO:0000313" key="3">
    <source>
        <dbReference type="Proteomes" id="UP000015105"/>
    </source>
</evidence>
<reference evidence="3" key="2">
    <citation type="journal article" date="2017" name="Nat. Plants">
        <title>The Aegilops tauschii genome reveals multiple impacts of transposons.</title>
        <authorList>
            <person name="Zhao G."/>
            <person name="Zou C."/>
            <person name="Li K."/>
            <person name="Wang K."/>
            <person name="Li T."/>
            <person name="Gao L."/>
            <person name="Zhang X."/>
            <person name="Wang H."/>
            <person name="Yang Z."/>
            <person name="Liu X."/>
            <person name="Jiang W."/>
            <person name="Mao L."/>
            <person name="Kong X."/>
            <person name="Jiao Y."/>
            <person name="Jia J."/>
        </authorList>
    </citation>
    <scope>NUCLEOTIDE SEQUENCE [LARGE SCALE GENOMIC DNA]</scope>
    <source>
        <strain evidence="3">cv. AL8/78</strain>
    </source>
</reference>
<sequence>MRKQVPRHYAILVRRLANIMSSSCLLDSISDCKKFKDLVDEIAEQQGKNEEKESEEVSSAAELVEKLTVVEVKKEEQTEKVETPAVDDKKDAEK</sequence>
<reference evidence="2" key="4">
    <citation type="submission" date="2019-03" db="UniProtKB">
        <authorList>
            <consortium name="EnsemblPlants"/>
        </authorList>
    </citation>
    <scope>IDENTIFICATION</scope>
</reference>
<accession>A0A453IAN3</accession>
<organism evidence="2 3">
    <name type="scientific">Aegilops tauschii subsp. strangulata</name>
    <name type="common">Goatgrass</name>
    <dbReference type="NCBI Taxonomy" id="200361"/>
    <lineage>
        <taxon>Eukaryota</taxon>
        <taxon>Viridiplantae</taxon>
        <taxon>Streptophyta</taxon>
        <taxon>Embryophyta</taxon>
        <taxon>Tracheophyta</taxon>
        <taxon>Spermatophyta</taxon>
        <taxon>Magnoliopsida</taxon>
        <taxon>Liliopsida</taxon>
        <taxon>Poales</taxon>
        <taxon>Poaceae</taxon>
        <taxon>BOP clade</taxon>
        <taxon>Pooideae</taxon>
        <taxon>Triticodae</taxon>
        <taxon>Triticeae</taxon>
        <taxon>Triticinae</taxon>
        <taxon>Aegilops</taxon>
    </lineage>
</organism>
<dbReference type="EnsemblPlants" id="AET4Gv20503800.5">
    <property type="protein sequence ID" value="AET4Gv20503800.5"/>
    <property type="gene ID" value="AET4Gv20503800"/>
</dbReference>
<keyword evidence="3" id="KW-1185">Reference proteome</keyword>
<reference evidence="3" key="1">
    <citation type="journal article" date="2014" name="Science">
        <title>Ancient hybridizations among the ancestral genomes of bread wheat.</title>
        <authorList>
            <consortium name="International Wheat Genome Sequencing Consortium,"/>
            <person name="Marcussen T."/>
            <person name="Sandve S.R."/>
            <person name="Heier L."/>
            <person name="Spannagl M."/>
            <person name="Pfeifer M."/>
            <person name="Jakobsen K.S."/>
            <person name="Wulff B.B."/>
            <person name="Steuernagel B."/>
            <person name="Mayer K.F."/>
            <person name="Olsen O.A."/>
        </authorList>
    </citation>
    <scope>NUCLEOTIDE SEQUENCE [LARGE SCALE GENOMIC DNA]</scope>
    <source>
        <strain evidence="3">cv. AL8/78</strain>
    </source>
</reference>
<protein>
    <submittedName>
        <fullName evidence="2">Uncharacterized protein</fullName>
    </submittedName>
</protein>
<evidence type="ECO:0000313" key="2">
    <source>
        <dbReference type="EnsemblPlants" id="AET4Gv20503800.5"/>
    </source>
</evidence>
<name>A0A453IAN3_AEGTS</name>